<evidence type="ECO:0000256" key="3">
    <source>
        <dbReference type="ARBA" id="ARBA00004922"/>
    </source>
</evidence>
<comment type="pathway">
    <text evidence="3">Protein modification; protein glycosylation.</text>
</comment>
<evidence type="ECO:0000256" key="8">
    <source>
        <dbReference type="ARBA" id="ARBA00022723"/>
    </source>
</evidence>
<dbReference type="EC" id="2.4.1.101" evidence="14"/>
<comment type="similarity">
    <text evidence="4">Belongs to the glycosyltransferase 13 family.</text>
</comment>
<sequence>MALLPVFLQDAFVVARATVFRGWSGKDPWLRTTQVSHVPSCIGCDAMARKGKREKSIWAGAFQPFLLLAGGVILTFVTVLIVLYTSLGRELESEFGQFHLSQHFRGLRRVQSAVLGRVATDATSQPSSPAAMSQRPAVIGTGFSTTFAGASAMHAAPEMWPALEGGRAGVVILAHDRPDCLARCLDSLVAQPDLALVASVVSLDHPASFRKMEAVVEKYSAKFKIGVWHKPDDASLKVAVAKIAAHFKFAISQSFEVAGFEFAIFVENDLTLAPDFLWYFRLTAPLLLRDPSVWCVSAWNDNGFRELAPDEHRLFRTDYFPGLGWMIRNSTWPMLRDSWPAFPSTGWDHWMRHGSGLKPRDCIAPEAPRTRHVDSKGTNVKAGTPILKLLEKMATSSLPHGQLHDVTYLLREEYETKIRKLLQDGELVRSLDELQAHIPDKVPGRYHLIPYVREDFPGLAKKLQLYPGQPRGGWRGIIFSRHPQSHALLALIDRRQGEGLLPENELWRADPGNVITKAQPGQSCEMACSKAGLRCDPRQLEFANNCNALKQHFPCENGCGHQVGAEIPCYVHDMKRDTALQCLVTDESAPSCASMHPATTRLCMCTPAQNGGEQLA</sequence>
<dbReference type="UniPathway" id="UPA00378"/>
<name>A0A1Q9D243_SYMMI</name>
<evidence type="ECO:0000256" key="2">
    <source>
        <dbReference type="ARBA" id="ARBA00004323"/>
    </source>
</evidence>
<dbReference type="GO" id="GO:0046872">
    <property type="term" value="F:metal ion binding"/>
    <property type="evidence" value="ECO:0007669"/>
    <property type="project" value="UniProtKB-KW"/>
</dbReference>
<evidence type="ECO:0000256" key="12">
    <source>
        <dbReference type="ARBA" id="ARBA00023136"/>
    </source>
</evidence>
<evidence type="ECO:0000256" key="10">
    <source>
        <dbReference type="ARBA" id="ARBA00022989"/>
    </source>
</evidence>
<keyword evidence="12 17" id="KW-0472">Membrane</keyword>
<organism evidence="18 19">
    <name type="scientific">Symbiodinium microadriaticum</name>
    <name type="common">Dinoflagellate</name>
    <name type="synonym">Zooxanthella microadriatica</name>
    <dbReference type="NCBI Taxonomy" id="2951"/>
    <lineage>
        <taxon>Eukaryota</taxon>
        <taxon>Sar</taxon>
        <taxon>Alveolata</taxon>
        <taxon>Dinophyceae</taxon>
        <taxon>Suessiales</taxon>
        <taxon>Symbiodiniaceae</taxon>
        <taxon>Symbiodinium</taxon>
    </lineage>
</organism>
<keyword evidence="7 17" id="KW-0812">Transmembrane</keyword>
<dbReference type="InterPro" id="IPR004139">
    <property type="entry name" value="Glyco_trans_13"/>
</dbReference>
<dbReference type="EMBL" id="LSRX01000771">
    <property type="protein sequence ID" value="OLP89233.1"/>
    <property type="molecule type" value="Genomic_DNA"/>
</dbReference>
<evidence type="ECO:0000313" key="18">
    <source>
        <dbReference type="EMBL" id="OLP89233.1"/>
    </source>
</evidence>
<dbReference type="OrthoDB" id="440755at2759"/>
<dbReference type="PANTHER" id="PTHR10468">
    <property type="entry name" value="PROTEIN O-LINKED-MANNOSE BETA-1,2-N-ACETYLGLUCOSAMINYLTRANSFERASE 1/ALPHA-1,3-MANNOSYL-GLYCOPROTEIN 2-BETA-N-ACETYLGLUCOSAMINYLTRANSFERASE"/>
    <property type="match status" value="1"/>
</dbReference>
<accession>A0A1Q9D243</accession>
<keyword evidence="9" id="KW-0735">Signal-anchor</keyword>
<evidence type="ECO:0000256" key="16">
    <source>
        <dbReference type="ARBA" id="ARBA00049421"/>
    </source>
</evidence>
<protein>
    <recommendedName>
        <fullName evidence="14">alpha-1,3-mannosyl-glycoprotein 2-beta-N-acetylglucosaminyltransferase</fullName>
        <ecNumber evidence="14">2.4.1.101</ecNumber>
    </recommendedName>
    <alternativeName>
        <fullName evidence="15">N-glycosyl-oligosaccharide-glycoprotein N-acetylglucosaminyltransferase I</fullName>
    </alternativeName>
</protein>
<dbReference type="OMA" id="HRLFRTD"/>
<gene>
    <name evidence="18" type="primary">Mgat1</name>
    <name evidence="18" type="ORF">AK812_SmicGene29319</name>
</gene>
<keyword evidence="11" id="KW-0333">Golgi apparatus</keyword>
<dbReference type="GO" id="GO:0003827">
    <property type="term" value="F:alpha-1,3-mannosylglycoprotein 2-beta-N-acetylglucosaminyltransferase activity"/>
    <property type="evidence" value="ECO:0007669"/>
    <property type="project" value="UniProtKB-EC"/>
</dbReference>
<reference evidence="18 19" key="1">
    <citation type="submission" date="2016-02" db="EMBL/GenBank/DDBJ databases">
        <title>Genome analysis of coral dinoflagellate symbionts highlights evolutionary adaptations to a symbiotic lifestyle.</title>
        <authorList>
            <person name="Aranda M."/>
            <person name="Li Y."/>
            <person name="Liew Y.J."/>
            <person name="Baumgarten S."/>
            <person name="Simakov O."/>
            <person name="Wilson M."/>
            <person name="Piel J."/>
            <person name="Ashoor H."/>
            <person name="Bougouffa S."/>
            <person name="Bajic V.B."/>
            <person name="Ryu T."/>
            <person name="Ravasi T."/>
            <person name="Bayer T."/>
            <person name="Micklem G."/>
            <person name="Kim H."/>
            <person name="Bhak J."/>
            <person name="Lajeunesse T.C."/>
            <person name="Voolstra C.R."/>
        </authorList>
    </citation>
    <scope>NUCLEOTIDE SEQUENCE [LARGE SCALE GENOMIC DNA]</scope>
    <source>
        <strain evidence="18 19">CCMP2467</strain>
    </source>
</reference>
<comment type="subcellular location">
    <subcellularLocation>
        <location evidence="2">Golgi apparatus membrane</location>
        <topology evidence="2">Single-pass type II membrane protein</topology>
    </subcellularLocation>
</comment>
<evidence type="ECO:0000256" key="5">
    <source>
        <dbReference type="ARBA" id="ARBA00022676"/>
    </source>
</evidence>
<evidence type="ECO:0000256" key="13">
    <source>
        <dbReference type="ARBA" id="ARBA00023211"/>
    </source>
</evidence>
<dbReference type="SUPFAM" id="SSF53448">
    <property type="entry name" value="Nucleotide-diphospho-sugar transferases"/>
    <property type="match status" value="1"/>
</dbReference>
<keyword evidence="6 18" id="KW-0808">Transferase</keyword>
<keyword evidence="8" id="KW-0479">Metal-binding</keyword>
<evidence type="ECO:0000256" key="11">
    <source>
        <dbReference type="ARBA" id="ARBA00023034"/>
    </source>
</evidence>
<dbReference type="PANTHER" id="PTHR10468:SF0">
    <property type="entry name" value="ALPHA-1,3-MANNOSYL-GLYCOPROTEIN 2-BETA-N-ACETYLGLUCOSAMINYLTRANSFERASE"/>
    <property type="match status" value="1"/>
</dbReference>
<keyword evidence="13" id="KW-0464">Manganese</keyword>
<evidence type="ECO:0000256" key="9">
    <source>
        <dbReference type="ARBA" id="ARBA00022968"/>
    </source>
</evidence>
<keyword evidence="10 17" id="KW-1133">Transmembrane helix</keyword>
<dbReference type="GO" id="GO:0000139">
    <property type="term" value="C:Golgi membrane"/>
    <property type="evidence" value="ECO:0007669"/>
    <property type="project" value="UniProtKB-SubCell"/>
</dbReference>
<keyword evidence="19" id="KW-1185">Reference proteome</keyword>
<keyword evidence="5 18" id="KW-0328">Glycosyltransferase</keyword>
<evidence type="ECO:0000256" key="7">
    <source>
        <dbReference type="ARBA" id="ARBA00022692"/>
    </source>
</evidence>
<dbReference type="Proteomes" id="UP000186817">
    <property type="component" value="Unassembled WGS sequence"/>
</dbReference>
<comment type="cofactor">
    <cofactor evidence="1">
        <name>Mn(2+)</name>
        <dbReference type="ChEBI" id="CHEBI:29035"/>
    </cofactor>
</comment>
<proteinExistence type="inferred from homology"/>
<evidence type="ECO:0000256" key="17">
    <source>
        <dbReference type="SAM" id="Phobius"/>
    </source>
</evidence>
<feature type="transmembrane region" description="Helical" evidence="17">
    <location>
        <begin position="57"/>
        <end position="84"/>
    </location>
</feature>
<dbReference type="InterPro" id="IPR029044">
    <property type="entry name" value="Nucleotide-diphossugar_trans"/>
</dbReference>
<evidence type="ECO:0000313" key="19">
    <source>
        <dbReference type="Proteomes" id="UP000186817"/>
    </source>
</evidence>
<dbReference type="Gene3D" id="3.90.550.10">
    <property type="entry name" value="Spore Coat Polysaccharide Biosynthesis Protein SpsA, Chain A"/>
    <property type="match status" value="1"/>
</dbReference>
<dbReference type="Pfam" id="PF03071">
    <property type="entry name" value="GNT-I"/>
    <property type="match status" value="1"/>
</dbReference>
<dbReference type="FunFam" id="3.90.550.10:FF:000252">
    <property type="entry name" value="Protein O-linked-mannose beta-1,2-N-acetylglucosaminyltransferase 1"/>
    <property type="match status" value="1"/>
</dbReference>
<evidence type="ECO:0000256" key="6">
    <source>
        <dbReference type="ARBA" id="ARBA00022679"/>
    </source>
</evidence>
<dbReference type="InterPro" id="IPR052261">
    <property type="entry name" value="Glycosyltransferase_13"/>
</dbReference>
<comment type="catalytic activity">
    <reaction evidence="16">
        <text>N(4)-(alpha-D-Man-(1-&gt;3)-[alpha-D-Man-(1-&gt;3)-[alpha-D-Man-(1-&gt;6)]-alpha-D-Man-(1-&gt;6)]-beta-D-Man-(1-&gt;4)-beta-D-GlcNAc-(1-&gt;4)-beta-D-GlcNAc)-L-asparaginyl-[protein] (N-glucan mannose isomer 5A1,2) + UDP-N-acetyl-alpha-D-glucosamine = N(4)-{beta-D-GlcNAc-(1-&gt;2)-alpha-D-Man-(1-&gt;3)-[alpha-D-Man-(1-&gt;3)-[alpha-D-Man-(1-&gt;6)]-alpha-D-Man-(1-&gt;6)]-beta-D-Man-(1-&gt;4)-beta-D-GlcNAc-(1-&gt;4)-beta-D-GlcNAc}-L-asparaginyl-[protein] + UDP + H(+)</text>
        <dbReference type="Rhea" id="RHEA:11456"/>
        <dbReference type="Rhea" id="RHEA-COMP:14367"/>
        <dbReference type="Rhea" id="RHEA-COMP:14368"/>
        <dbReference type="ChEBI" id="CHEBI:15378"/>
        <dbReference type="ChEBI" id="CHEBI:57705"/>
        <dbReference type="ChEBI" id="CHEBI:58223"/>
        <dbReference type="ChEBI" id="CHEBI:59087"/>
        <dbReference type="ChEBI" id="CHEBI:60625"/>
        <dbReference type="EC" id="2.4.1.101"/>
    </reaction>
</comment>
<evidence type="ECO:0000256" key="1">
    <source>
        <dbReference type="ARBA" id="ARBA00001936"/>
    </source>
</evidence>
<evidence type="ECO:0000256" key="15">
    <source>
        <dbReference type="ARBA" id="ARBA00041712"/>
    </source>
</evidence>
<evidence type="ECO:0000256" key="4">
    <source>
        <dbReference type="ARBA" id="ARBA00006492"/>
    </source>
</evidence>
<evidence type="ECO:0000256" key="14">
    <source>
        <dbReference type="ARBA" id="ARBA00038949"/>
    </source>
</evidence>
<comment type="caution">
    <text evidence="18">The sequence shown here is derived from an EMBL/GenBank/DDBJ whole genome shotgun (WGS) entry which is preliminary data.</text>
</comment>
<dbReference type="AlphaFoldDB" id="A0A1Q9D243"/>